<dbReference type="AlphaFoldDB" id="A0AAX2LUQ9"/>
<dbReference type="EMBL" id="CP014034">
    <property type="protein sequence ID" value="AMF92268.1"/>
    <property type="molecule type" value="Genomic_DNA"/>
</dbReference>
<dbReference type="RefSeq" id="WP_061055447.1">
    <property type="nucleotide sequence ID" value="NZ_CABLBX010000004.1"/>
</dbReference>
<dbReference type="InterPro" id="IPR036188">
    <property type="entry name" value="FAD/NAD-bd_sf"/>
</dbReference>
<proteinExistence type="predicted"/>
<protein>
    <submittedName>
        <fullName evidence="5 6">Oxidoreductase</fullName>
    </submittedName>
</protein>
<keyword evidence="2" id="KW-0274">FAD</keyword>
<dbReference type="Pfam" id="PF01266">
    <property type="entry name" value="DAO"/>
    <property type="match status" value="1"/>
</dbReference>
<organism evidence="6 8">
    <name type="scientific">Vibrio fluvialis</name>
    <dbReference type="NCBI Taxonomy" id="676"/>
    <lineage>
        <taxon>Bacteria</taxon>
        <taxon>Pseudomonadati</taxon>
        <taxon>Pseudomonadota</taxon>
        <taxon>Gammaproteobacteria</taxon>
        <taxon>Vibrionales</taxon>
        <taxon>Vibrionaceae</taxon>
        <taxon>Vibrio</taxon>
    </lineage>
</organism>
<dbReference type="GO" id="GO:0016491">
    <property type="term" value="F:oxidoreductase activity"/>
    <property type="evidence" value="ECO:0007669"/>
    <property type="project" value="UniProtKB-KW"/>
</dbReference>
<evidence type="ECO:0000313" key="5">
    <source>
        <dbReference type="EMBL" id="AMF92268.1"/>
    </source>
</evidence>
<dbReference type="GeneID" id="29384354"/>
<keyword evidence="7" id="KW-1185">Reference proteome</keyword>
<keyword evidence="3" id="KW-0560">Oxidoreductase</keyword>
<dbReference type="SUPFAM" id="SSF51905">
    <property type="entry name" value="FAD/NAD(P)-binding domain"/>
    <property type="match status" value="1"/>
</dbReference>
<dbReference type="KEGG" id="vfl:AL536_01950"/>
<evidence type="ECO:0000256" key="3">
    <source>
        <dbReference type="ARBA" id="ARBA00023002"/>
    </source>
</evidence>
<evidence type="ECO:0000313" key="8">
    <source>
        <dbReference type="Proteomes" id="UP000254626"/>
    </source>
</evidence>
<dbReference type="Proteomes" id="UP000057088">
    <property type="component" value="Chromosome 1"/>
</dbReference>
<gene>
    <name evidence="5" type="ORF">AL536_01950</name>
    <name evidence="6" type="ORF">NCTC11327_03967</name>
</gene>
<evidence type="ECO:0000259" key="4">
    <source>
        <dbReference type="Pfam" id="PF01266"/>
    </source>
</evidence>
<evidence type="ECO:0000256" key="1">
    <source>
        <dbReference type="ARBA" id="ARBA00001974"/>
    </source>
</evidence>
<dbReference type="InterPro" id="IPR006076">
    <property type="entry name" value="FAD-dep_OxRdtase"/>
</dbReference>
<feature type="domain" description="FAD dependent oxidoreductase" evidence="4">
    <location>
        <begin position="19"/>
        <end position="383"/>
    </location>
</feature>
<reference evidence="6 8" key="3">
    <citation type="submission" date="2018-06" db="EMBL/GenBank/DDBJ databases">
        <authorList>
            <consortium name="Pathogen Informatics"/>
            <person name="Doyle S."/>
        </authorList>
    </citation>
    <scope>NUCLEOTIDE SEQUENCE [LARGE SCALE GENOMIC DNA]</scope>
    <source>
        <strain evidence="6 8">NCTC11327</strain>
    </source>
</reference>
<evidence type="ECO:0000256" key="2">
    <source>
        <dbReference type="ARBA" id="ARBA00022827"/>
    </source>
</evidence>
<dbReference type="Proteomes" id="UP000254626">
    <property type="component" value="Unassembled WGS sequence"/>
</dbReference>
<dbReference type="PANTHER" id="PTHR43400:SF7">
    <property type="entry name" value="FAD-DEPENDENT OXIDOREDUCTASE 2 FAD BINDING DOMAIN-CONTAINING PROTEIN"/>
    <property type="match status" value="1"/>
</dbReference>
<comment type="cofactor">
    <cofactor evidence="1">
        <name>FAD</name>
        <dbReference type="ChEBI" id="CHEBI:57692"/>
    </cofactor>
</comment>
<sequence>MTIGSEMLQTTPNTVSPSVAIIGGGVAGATAAVHMSELGLNVLLLEKGPGLVNGPPICHLHAGGNLYREISQQQCVELLRQSIETVRLYPHTLNKRPTVIAVPHTDPGQPEEILPRLSVIQDAYQSLVDEDPRNQILGAPQAYYQTFDRAQLEALAAKTQPQEPTTIEEWLIPFAQHTDLSTLKYPVVAVQEYGWSVFRLAASAELVLASLDNCQVLTNATLVASAFVDNQWQLTYQDKNGHQHQLVSDYLVNACGFETGKVDDMTRFSRQRLVEFKAAYVTHWPQCQQQWPEVIFHGPRGTPQGMAQLTPYADGVFQLHGMTQGITLFEDGLVASNGISSQPQLPGYLANKITQGWQADATRERTERAIEHMSQFVPDFARAEVGGKPLFGAQQIPGEDATLRAADVTFEARHYARIEVVKGSSALEAARKIVAEWQLADEQAADSIEAQHPVSMSLSAEQVERKALQLADERGYPQALAKVVGMA</sequence>
<dbReference type="EMBL" id="UHIP01000002">
    <property type="protein sequence ID" value="SUQ27099.1"/>
    <property type="molecule type" value="Genomic_DNA"/>
</dbReference>
<accession>A0AAX2LUQ9</accession>
<dbReference type="Gene3D" id="3.50.50.60">
    <property type="entry name" value="FAD/NAD(P)-binding domain"/>
    <property type="match status" value="1"/>
</dbReference>
<reference evidence="7" key="1">
    <citation type="submission" date="2015-12" db="EMBL/GenBank/DDBJ databases">
        <title>FDA dAtabase for Regulatory Grade micrObial Sequences (FDA-ARGOS): Supporting development and validation of Infectious Disease Dx tests.</title>
        <authorList>
            <person name="Hoffmann M."/>
            <person name="Allard M."/>
            <person name="Evans P."/>
            <person name="Brown E."/>
            <person name="Tallon L.J."/>
            <person name="Sadzewicz L."/>
            <person name="Sengamalay N."/>
            <person name="Ott S."/>
            <person name="Godinez A."/>
            <person name="Nagaraj S."/>
            <person name="Vyas G."/>
            <person name="Aluvathingal J."/>
            <person name="Nadendla S."/>
            <person name="Geyer C."/>
            <person name="Sichtig H."/>
        </authorList>
    </citation>
    <scope>NUCLEOTIDE SEQUENCE [LARGE SCALE GENOMIC DNA]</scope>
    <source>
        <strain evidence="7">ATCC 33809</strain>
    </source>
</reference>
<keyword evidence="2" id="KW-0285">Flavoprotein</keyword>
<reference evidence="5" key="2">
    <citation type="submission" date="2018-01" db="EMBL/GenBank/DDBJ databases">
        <title>FDA dAtabase for Regulatory Grade micrObial Sequences (FDA-ARGOS): Supporting development and validation of Infectious Disease Dx tests.</title>
        <authorList>
            <person name="Hoffmann M."/>
            <person name="Allard M."/>
            <person name="Evans P."/>
            <person name="Brown E."/>
            <person name="Tallon L."/>
            <person name="Sadzewicz L."/>
            <person name="Sengamalay N."/>
            <person name="Ott S."/>
            <person name="Godinez A."/>
            <person name="Nagaraj S."/>
            <person name="Vyas G."/>
            <person name="Aluvathingal J."/>
            <person name="Nadendla S."/>
            <person name="Geyer C."/>
            <person name="Sichtig H."/>
        </authorList>
    </citation>
    <scope>NUCLEOTIDE SEQUENCE</scope>
    <source>
        <strain evidence="5">ATCC 33809</strain>
    </source>
</reference>
<dbReference type="PANTHER" id="PTHR43400">
    <property type="entry name" value="FUMARATE REDUCTASE"/>
    <property type="match status" value="1"/>
</dbReference>
<evidence type="ECO:0000313" key="7">
    <source>
        <dbReference type="Proteomes" id="UP000057088"/>
    </source>
</evidence>
<name>A0AAX2LUQ9_VIBFL</name>
<dbReference type="InterPro" id="IPR050315">
    <property type="entry name" value="FAD-oxidoreductase_2"/>
</dbReference>
<evidence type="ECO:0000313" key="6">
    <source>
        <dbReference type="EMBL" id="SUQ27099.1"/>
    </source>
</evidence>